<proteinExistence type="predicted"/>
<evidence type="ECO:0000313" key="2">
    <source>
        <dbReference type="EMBL" id="KAF2431595.1"/>
    </source>
</evidence>
<dbReference type="AlphaFoldDB" id="A0A9P4NTX7"/>
<protein>
    <submittedName>
        <fullName evidence="2">Uncharacterized protein</fullName>
    </submittedName>
</protein>
<keyword evidence="3" id="KW-1185">Reference proteome</keyword>
<reference evidence="2" key="1">
    <citation type="journal article" date="2020" name="Stud. Mycol.">
        <title>101 Dothideomycetes genomes: a test case for predicting lifestyles and emergence of pathogens.</title>
        <authorList>
            <person name="Haridas S."/>
            <person name="Albert R."/>
            <person name="Binder M."/>
            <person name="Bloem J."/>
            <person name="Labutti K."/>
            <person name="Salamov A."/>
            <person name="Andreopoulos B."/>
            <person name="Baker S."/>
            <person name="Barry K."/>
            <person name="Bills G."/>
            <person name="Bluhm B."/>
            <person name="Cannon C."/>
            <person name="Castanera R."/>
            <person name="Culley D."/>
            <person name="Daum C."/>
            <person name="Ezra D."/>
            <person name="Gonzalez J."/>
            <person name="Henrissat B."/>
            <person name="Kuo A."/>
            <person name="Liang C."/>
            <person name="Lipzen A."/>
            <person name="Lutzoni F."/>
            <person name="Magnuson J."/>
            <person name="Mondo S."/>
            <person name="Nolan M."/>
            <person name="Ohm R."/>
            <person name="Pangilinan J."/>
            <person name="Park H.-J."/>
            <person name="Ramirez L."/>
            <person name="Alfaro M."/>
            <person name="Sun H."/>
            <person name="Tritt A."/>
            <person name="Yoshinaga Y."/>
            <person name="Zwiers L.-H."/>
            <person name="Turgeon B."/>
            <person name="Goodwin S."/>
            <person name="Spatafora J."/>
            <person name="Crous P."/>
            <person name="Grigoriev I."/>
        </authorList>
    </citation>
    <scope>NUCLEOTIDE SEQUENCE</scope>
    <source>
        <strain evidence="2">CBS 130266</strain>
    </source>
</reference>
<organism evidence="2 3">
    <name type="scientific">Tothia fuscella</name>
    <dbReference type="NCBI Taxonomy" id="1048955"/>
    <lineage>
        <taxon>Eukaryota</taxon>
        <taxon>Fungi</taxon>
        <taxon>Dikarya</taxon>
        <taxon>Ascomycota</taxon>
        <taxon>Pezizomycotina</taxon>
        <taxon>Dothideomycetes</taxon>
        <taxon>Pleosporomycetidae</taxon>
        <taxon>Venturiales</taxon>
        <taxon>Cylindrosympodiaceae</taxon>
        <taxon>Tothia</taxon>
    </lineage>
</organism>
<dbReference type="Pfam" id="PF16093">
    <property type="entry name" value="PAC4"/>
    <property type="match status" value="1"/>
</dbReference>
<accession>A0A9P4NTX7</accession>
<dbReference type="Proteomes" id="UP000800235">
    <property type="component" value="Unassembled WGS sequence"/>
</dbReference>
<evidence type="ECO:0000256" key="1">
    <source>
        <dbReference type="SAM" id="MobiDB-lite"/>
    </source>
</evidence>
<dbReference type="OrthoDB" id="5407417at2759"/>
<dbReference type="EMBL" id="MU007031">
    <property type="protein sequence ID" value="KAF2431595.1"/>
    <property type="molecule type" value="Genomic_DNA"/>
</dbReference>
<comment type="caution">
    <text evidence="2">The sequence shown here is derived from an EMBL/GenBank/DDBJ whole genome shotgun (WGS) entry which is preliminary data.</text>
</comment>
<feature type="region of interest" description="Disordered" evidence="1">
    <location>
        <begin position="139"/>
        <end position="167"/>
    </location>
</feature>
<name>A0A9P4NTX7_9PEZI</name>
<feature type="compositionally biased region" description="Acidic residues" evidence="1">
    <location>
        <begin position="146"/>
        <end position="167"/>
    </location>
</feature>
<dbReference type="GO" id="GO:0043248">
    <property type="term" value="P:proteasome assembly"/>
    <property type="evidence" value="ECO:0007669"/>
    <property type="project" value="InterPro"/>
</dbReference>
<dbReference type="InterPro" id="IPR032157">
    <property type="entry name" value="PAC4"/>
</dbReference>
<evidence type="ECO:0000313" key="3">
    <source>
        <dbReference type="Proteomes" id="UP000800235"/>
    </source>
</evidence>
<gene>
    <name evidence="2" type="ORF">EJ08DRAFT_659901</name>
</gene>
<sequence length="167" mass="18127">MATALPNGINVAKPLIALSFALPQSPQVRIQLQLTVLATSLLLFLTTTSPETPSSACALGSFVYAMPNRSNPMASPLSTSLYTQANTLDFATRLAKVLTRKVQKPVYVGNSMSFAGAGRGGDVEEEMEGFRMVVDVVMEEIRKAEEEEEDDEDTSEEDDSSEEDDDE</sequence>
<dbReference type="Gene3D" id="3.30.230.100">
    <property type="match status" value="1"/>
</dbReference>